<keyword evidence="1" id="KW-0812">Transmembrane</keyword>
<dbReference type="Proteomes" id="UP000324767">
    <property type="component" value="Unassembled WGS sequence"/>
</dbReference>
<reference evidence="2 3" key="1">
    <citation type="submission" date="2019-09" db="EMBL/GenBank/DDBJ databases">
        <title>The hologenome of the rock-dwelling lichen Lasallia pustulata.</title>
        <authorList>
            <person name="Greshake Tzovaras B."/>
            <person name="Segers F."/>
            <person name="Bicker A."/>
            <person name="Dal Grande F."/>
            <person name="Otte J."/>
            <person name="Hankeln T."/>
            <person name="Schmitt I."/>
            <person name="Ebersberger I."/>
        </authorList>
    </citation>
    <scope>NUCLEOTIDE SEQUENCE [LARGE SCALE GENOMIC DNA]</scope>
    <source>
        <strain evidence="2">A1-1</strain>
    </source>
</reference>
<evidence type="ECO:0000313" key="3">
    <source>
        <dbReference type="Proteomes" id="UP000324767"/>
    </source>
</evidence>
<keyword evidence="1" id="KW-0472">Membrane</keyword>
<sequence>MRPDFQTCGSEFLNHSTDLYSRFIYNGSVRGVLSAARPLLITVEGCKEICGTGTPDYYSWTDASNTITTWILPIIGLLVQFPYESNQAWQTILALCRWSGSPIAALSYILWNIKVTGKCALMVDMATKYNVYPKEGSEFSSMRDSLYILCIMNQYSAKLSLPPVQAERLLRLALFSNLLPLNGSEDSQSLLKRRTELAQNFREGRKKGVIPVFVSFLWYVFALALSIELAYGDIGGNETAHNLAIGLLVGWLPIIVLASTVDRNLVSADSVREKLNDLIKDVRNALLDPEVLATYMTVTRTTHEDFVWAECLGDEELFGGDFFESFAGQGRTHWHYGGTNLLLDKFAIIT</sequence>
<accession>A0A5M8PI77</accession>
<gene>
    <name evidence="2" type="ORF">FRX48_07096</name>
</gene>
<name>A0A5M8PI77_9LECA</name>
<organism evidence="2 3">
    <name type="scientific">Lasallia pustulata</name>
    <dbReference type="NCBI Taxonomy" id="136370"/>
    <lineage>
        <taxon>Eukaryota</taxon>
        <taxon>Fungi</taxon>
        <taxon>Dikarya</taxon>
        <taxon>Ascomycota</taxon>
        <taxon>Pezizomycotina</taxon>
        <taxon>Lecanoromycetes</taxon>
        <taxon>OSLEUM clade</taxon>
        <taxon>Umbilicariomycetidae</taxon>
        <taxon>Umbilicariales</taxon>
        <taxon>Umbilicariaceae</taxon>
        <taxon>Lasallia</taxon>
    </lineage>
</organism>
<comment type="caution">
    <text evidence="2">The sequence shown here is derived from an EMBL/GenBank/DDBJ whole genome shotgun (WGS) entry which is preliminary data.</text>
</comment>
<keyword evidence="1" id="KW-1133">Transmembrane helix</keyword>
<dbReference type="EMBL" id="VXIT01000012">
    <property type="protein sequence ID" value="KAA6408753.1"/>
    <property type="molecule type" value="Genomic_DNA"/>
</dbReference>
<dbReference type="OrthoDB" id="5392263at2759"/>
<protein>
    <submittedName>
        <fullName evidence="2">Uncharacterized protein</fullName>
    </submittedName>
</protein>
<evidence type="ECO:0000256" key="1">
    <source>
        <dbReference type="SAM" id="Phobius"/>
    </source>
</evidence>
<evidence type="ECO:0000313" key="2">
    <source>
        <dbReference type="EMBL" id="KAA6408753.1"/>
    </source>
</evidence>
<feature type="transmembrane region" description="Helical" evidence="1">
    <location>
        <begin position="209"/>
        <end position="231"/>
    </location>
</feature>
<feature type="transmembrane region" description="Helical" evidence="1">
    <location>
        <begin position="243"/>
        <end position="261"/>
    </location>
</feature>
<dbReference type="AlphaFoldDB" id="A0A5M8PI77"/>
<proteinExistence type="predicted"/>